<dbReference type="NCBIfam" id="TIGR00231">
    <property type="entry name" value="small_GTP"/>
    <property type="match status" value="1"/>
</dbReference>
<accession>A0A383CRI3</accession>
<evidence type="ECO:0000256" key="3">
    <source>
        <dbReference type="ARBA" id="ARBA00023134"/>
    </source>
</evidence>
<dbReference type="CDD" id="cd04163">
    <property type="entry name" value="Era"/>
    <property type="match status" value="1"/>
</dbReference>
<evidence type="ECO:0000313" key="5">
    <source>
        <dbReference type="EMBL" id="SVE34435.1"/>
    </source>
</evidence>
<dbReference type="AlphaFoldDB" id="A0A383CRI3"/>
<dbReference type="InterPro" id="IPR015946">
    <property type="entry name" value="KH_dom-like_a/b"/>
</dbReference>
<dbReference type="Gene3D" id="3.30.300.20">
    <property type="match status" value="1"/>
</dbReference>
<feature type="non-terminal residue" evidence="5">
    <location>
        <position position="237"/>
    </location>
</feature>
<gene>
    <name evidence="5" type="ORF">METZ01_LOCUS487289</name>
</gene>
<organism evidence="5">
    <name type="scientific">marine metagenome</name>
    <dbReference type="NCBI Taxonomy" id="408172"/>
    <lineage>
        <taxon>unclassified sequences</taxon>
        <taxon>metagenomes</taxon>
        <taxon>ecological metagenomes</taxon>
    </lineage>
</organism>
<evidence type="ECO:0000256" key="1">
    <source>
        <dbReference type="ARBA" id="ARBA00007921"/>
    </source>
</evidence>
<dbReference type="InterPro" id="IPR006073">
    <property type="entry name" value="GTP-bd"/>
</dbReference>
<dbReference type="NCBIfam" id="NF000908">
    <property type="entry name" value="PRK00089.1"/>
    <property type="match status" value="1"/>
</dbReference>
<reference evidence="5" key="1">
    <citation type="submission" date="2018-05" db="EMBL/GenBank/DDBJ databases">
        <authorList>
            <person name="Lanie J.A."/>
            <person name="Ng W.-L."/>
            <person name="Kazmierczak K.M."/>
            <person name="Andrzejewski T.M."/>
            <person name="Davidsen T.M."/>
            <person name="Wayne K.J."/>
            <person name="Tettelin H."/>
            <person name="Glass J.I."/>
            <person name="Rusch D."/>
            <person name="Podicherti R."/>
            <person name="Tsui H.-C.T."/>
            <person name="Winkler M.E."/>
        </authorList>
    </citation>
    <scope>NUCLEOTIDE SEQUENCE</scope>
</reference>
<dbReference type="Gene3D" id="3.40.50.300">
    <property type="entry name" value="P-loop containing nucleotide triphosphate hydrolases"/>
    <property type="match status" value="1"/>
</dbReference>
<protein>
    <recommendedName>
        <fullName evidence="4">Era-type G domain-containing protein</fullName>
    </recommendedName>
</protein>
<dbReference type="EMBL" id="UINC01210802">
    <property type="protein sequence ID" value="SVE34435.1"/>
    <property type="molecule type" value="Genomic_DNA"/>
</dbReference>
<dbReference type="GO" id="GO:0019843">
    <property type="term" value="F:rRNA binding"/>
    <property type="evidence" value="ECO:0007669"/>
    <property type="project" value="TreeGrafter"/>
</dbReference>
<dbReference type="InterPro" id="IPR005662">
    <property type="entry name" value="GTPase_Era-like"/>
</dbReference>
<feature type="domain" description="Era-type G" evidence="4">
    <location>
        <begin position="18"/>
        <end position="183"/>
    </location>
</feature>
<proteinExistence type="inferred from homology"/>
<dbReference type="GO" id="GO:0005829">
    <property type="term" value="C:cytosol"/>
    <property type="evidence" value="ECO:0007669"/>
    <property type="project" value="TreeGrafter"/>
</dbReference>
<dbReference type="GO" id="GO:0005525">
    <property type="term" value="F:GTP binding"/>
    <property type="evidence" value="ECO:0007669"/>
    <property type="project" value="UniProtKB-KW"/>
</dbReference>
<dbReference type="PANTHER" id="PTHR42698">
    <property type="entry name" value="GTPASE ERA"/>
    <property type="match status" value="1"/>
</dbReference>
<dbReference type="PROSITE" id="PS51713">
    <property type="entry name" value="G_ERA"/>
    <property type="match status" value="1"/>
</dbReference>
<comment type="similarity">
    <text evidence="1">Belongs to the TRAFAC class TrmE-Era-EngA-EngB-Septin-like GTPase superfamily. Era GTPase family.</text>
</comment>
<keyword evidence="2" id="KW-0547">Nucleotide-binding</keyword>
<dbReference type="PANTHER" id="PTHR42698:SF1">
    <property type="entry name" value="GTPASE ERA, MITOCHONDRIAL"/>
    <property type="match status" value="1"/>
</dbReference>
<name>A0A383CRI3_9ZZZZ</name>
<dbReference type="NCBIfam" id="TIGR00436">
    <property type="entry name" value="era"/>
    <property type="match status" value="1"/>
</dbReference>
<evidence type="ECO:0000259" key="4">
    <source>
        <dbReference type="PROSITE" id="PS51713"/>
    </source>
</evidence>
<dbReference type="SUPFAM" id="SSF52540">
    <property type="entry name" value="P-loop containing nucleoside triphosphate hydrolases"/>
    <property type="match status" value="1"/>
</dbReference>
<dbReference type="InterPro" id="IPR005225">
    <property type="entry name" value="Small_GTP-bd"/>
</dbReference>
<dbReference type="InterPro" id="IPR027417">
    <property type="entry name" value="P-loop_NTPase"/>
</dbReference>
<dbReference type="PRINTS" id="PR00326">
    <property type="entry name" value="GTP1OBG"/>
</dbReference>
<dbReference type="InterPro" id="IPR030388">
    <property type="entry name" value="G_ERA_dom"/>
</dbReference>
<dbReference type="Pfam" id="PF01926">
    <property type="entry name" value="MMR_HSR1"/>
    <property type="match status" value="1"/>
</dbReference>
<sequence>MNDTTESHSSIEVPDGHLSGFVSLVGRPNVGKSTLLNAFFDKKIAIVSDKPQTTRTEIRGVLTGPEFQIVFCDTPGIHKPRTLLGTRLNDTARFTLKEIDLVLFVVEADSVIGKGDKFIAKSLPNEKTVLVLNKIDKVKSGRILTQLNEASGFSFTEYFPISASTGEGVSELLEHIKTKLVPGPRYFPENMETDFSESFWVAELVREQLLSEVREELPHSIATRVTEWDWPRIRCEI</sequence>
<dbReference type="GO" id="GO:0043024">
    <property type="term" value="F:ribosomal small subunit binding"/>
    <property type="evidence" value="ECO:0007669"/>
    <property type="project" value="TreeGrafter"/>
</dbReference>
<keyword evidence="3" id="KW-0342">GTP-binding</keyword>
<evidence type="ECO:0000256" key="2">
    <source>
        <dbReference type="ARBA" id="ARBA00022741"/>
    </source>
</evidence>
<dbReference type="GO" id="GO:0000028">
    <property type="term" value="P:ribosomal small subunit assembly"/>
    <property type="evidence" value="ECO:0007669"/>
    <property type="project" value="TreeGrafter"/>
</dbReference>